<organism evidence="1 2">
    <name type="scientific">Desmospora profundinema</name>
    <dbReference type="NCBI Taxonomy" id="1571184"/>
    <lineage>
        <taxon>Bacteria</taxon>
        <taxon>Bacillati</taxon>
        <taxon>Bacillota</taxon>
        <taxon>Bacilli</taxon>
        <taxon>Bacillales</taxon>
        <taxon>Thermoactinomycetaceae</taxon>
        <taxon>Desmospora</taxon>
    </lineage>
</organism>
<name>A0ABU1IR54_9BACL</name>
<dbReference type="SUPFAM" id="SSF52833">
    <property type="entry name" value="Thioredoxin-like"/>
    <property type="match status" value="1"/>
</dbReference>
<dbReference type="EMBL" id="JAVDQG010000008">
    <property type="protein sequence ID" value="MDR6227281.1"/>
    <property type="molecule type" value="Genomic_DNA"/>
</dbReference>
<proteinExistence type="predicted"/>
<sequence length="123" mass="13781">MTTWDLSQTRHHILICNGGSCLKRGADEVTCAIRDEISRCGEDQRIHTTRTKCNGRCADACVVIVYPEGSWFKAVTPEIGKAIVREHLLQCTSLLSHISHVYGEERFLRQPGVPIGVTKEKMD</sequence>
<reference evidence="1 2" key="1">
    <citation type="submission" date="2023-07" db="EMBL/GenBank/DDBJ databases">
        <title>Genomic Encyclopedia of Type Strains, Phase IV (KMG-IV): sequencing the most valuable type-strain genomes for metagenomic binning, comparative biology and taxonomic classification.</title>
        <authorList>
            <person name="Goeker M."/>
        </authorList>
    </citation>
    <scope>NUCLEOTIDE SEQUENCE [LARGE SCALE GENOMIC DNA]</scope>
    <source>
        <strain evidence="1 2">DSM 45903</strain>
    </source>
</reference>
<dbReference type="Pfam" id="PF01257">
    <property type="entry name" value="2Fe-2S_thioredx"/>
    <property type="match status" value="1"/>
</dbReference>
<evidence type="ECO:0000313" key="2">
    <source>
        <dbReference type="Proteomes" id="UP001185012"/>
    </source>
</evidence>
<dbReference type="Proteomes" id="UP001185012">
    <property type="component" value="Unassembled WGS sequence"/>
</dbReference>
<accession>A0ABU1IR54</accession>
<comment type="caution">
    <text evidence="1">The sequence shown here is derived from an EMBL/GenBank/DDBJ whole genome shotgun (WGS) entry which is preliminary data.</text>
</comment>
<protein>
    <submittedName>
        <fullName evidence="1">(2Fe-2S) ferredoxin</fullName>
    </submittedName>
</protein>
<dbReference type="Gene3D" id="3.40.30.10">
    <property type="entry name" value="Glutaredoxin"/>
    <property type="match status" value="1"/>
</dbReference>
<dbReference type="RefSeq" id="WP_309868243.1">
    <property type="nucleotide sequence ID" value="NZ_JAVDQG010000008.1"/>
</dbReference>
<gene>
    <name evidence="1" type="ORF">JOE21_003296</name>
</gene>
<evidence type="ECO:0000313" key="1">
    <source>
        <dbReference type="EMBL" id="MDR6227281.1"/>
    </source>
</evidence>
<dbReference type="CDD" id="cd02980">
    <property type="entry name" value="TRX_Fd_family"/>
    <property type="match status" value="1"/>
</dbReference>
<dbReference type="InterPro" id="IPR036249">
    <property type="entry name" value="Thioredoxin-like_sf"/>
</dbReference>
<keyword evidence="2" id="KW-1185">Reference proteome</keyword>